<keyword evidence="1" id="KW-1133">Transmembrane helix</keyword>
<accession>A0ABR8CFP3</accession>
<protein>
    <submittedName>
        <fullName evidence="2">Uncharacterized protein</fullName>
    </submittedName>
</protein>
<sequence>MLQQILFILRLLVYSAIASAVIKYVAPTWSLLANNLTVDVMNEIAISLITLPVGLFAFVLWLKR</sequence>
<dbReference type="RefSeq" id="WP_190580364.1">
    <property type="nucleotide sequence ID" value="NZ_CAWPQU010000032.1"/>
</dbReference>
<evidence type="ECO:0000313" key="2">
    <source>
        <dbReference type="EMBL" id="MBD2318930.1"/>
    </source>
</evidence>
<keyword evidence="3" id="KW-1185">Reference proteome</keyword>
<proteinExistence type="predicted"/>
<keyword evidence="1" id="KW-0472">Membrane</keyword>
<gene>
    <name evidence="2" type="ORF">H6G05_19020</name>
</gene>
<keyword evidence="1" id="KW-0812">Transmembrane</keyword>
<comment type="caution">
    <text evidence="2">The sequence shown here is derived from an EMBL/GenBank/DDBJ whole genome shotgun (WGS) entry which is preliminary data.</text>
</comment>
<evidence type="ECO:0000313" key="3">
    <source>
        <dbReference type="Proteomes" id="UP000618445"/>
    </source>
</evidence>
<reference evidence="2 3" key="1">
    <citation type="journal article" date="2020" name="ISME J.">
        <title>Comparative genomics reveals insights into cyanobacterial evolution and habitat adaptation.</title>
        <authorList>
            <person name="Chen M.Y."/>
            <person name="Teng W.K."/>
            <person name="Zhao L."/>
            <person name="Hu C.X."/>
            <person name="Zhou Y.K."/>
            <person name="Han B.P."/>
            <person name="Song L.R."/>
            <person name="Shu W.S."/>
        </authorList>
    </citation>
    <scope>NUCLEOTIDE SEQUENCE [LARGE SCALE GENOMIC DNA]</scope>
    <source>
        <strain evidence="2 3">FACHB-1050</strain>
    </source>
</reference>
<dbReference type="EMBL" id="JACJQY010000038">
    <property type="protein sequence ID" value="MBD2318930.1"/>
    <property type="molecule type" value="Genomic_DNA"/>
</dbReference>
<name>A0ABR8CFP3_9CYAN</name>
<dbReference type="Proteomes" id="UP000618445">
    <property type="component" value="Unassembled WGS sequence"/>
</dbReference>
<feature type="transmembrane region" description="Helical" evidence="1">
    <location>
        <begin position="44"/>
        <end position="62"/>
    </location>
</feature>
<evidence type="ECO:0000256" key="1">
    <source>
        <dbReference type="SAM" id="Phobius"/>
    </source>
</evidence>
<organism evidence="2 3">
    <name type="scientific">Phormidium tenue FACHB-1050</name>
    <dbReference type="NCBI Taxonomy" id="2692857"/>
    <lineage>
        <taxon>Bacteria</taxon>
        <taxon>Bacillati</taxon>
        <taxon>Cyanobacteriota</taxon>
        <taxon>Cyanophyceae</taxon>
        <taxon>Oscillatoriophycideae</taxon>
        <taxon>Oscillatoriales</taxon>
        <taxon>Oscillatoriaceae</taxon>
        <taxon>Phormidium</taxon>
    </lineage>
</organism>